<proteinExistence type="predicted"/>
<dbReference type="Proteomes" id="UP000800093">
    <property type="component" value="Unassembled WGS sequence"/>
</dbReference>
<dbReference type="EMBL" id="ML986669">
    <property type="protein sequence ID" value="KAF2260885.1"/>
    <property type="molecule type" value="Genomic_DNA"/>
</dbReference>
<organism evidence="1 2">
    <name type="scientific">Lojkania enalia</name>
    <dbReference type="NCBI Taxonomy" id="147567"/>
    <lineage>
        <taxon>Eukaryota</taxon>
        <taxon>Fungi</taxon>
        <taxon>Dikarya</taxon>
        <taxon>Ascomycota</taxon>
        <taxon>Pezizomycotina</taxon>
        <taxon>Dothideomycetes</taxon>
        <taxon>Pleosporomycetidae</taxon>
        <taxon>Pleosporales</taxon>
        <taxon>Pleosporales incertae sedis</taxon>
        <taxon>Lojkania</taxon>
    </lineage>
</organism>
<dbReference type="AlphaFoldDB" id="A0A9P4K3P8"/>
<gene>
    <name evidence="1" type="ORF">CC78DRAFT_381910</name>
</gene>
<evidence type="ECO:0000313" key="2">
    <source>
        <dbReference type="Proteomes" id="UP000800093"/>
    </source>
</evidence>
<protein>
    <submittedName>
        <fullName evidence="1">Uncharacterized protein</fullName>
    </submittedName>
</protein>
<name>A0A9P4K3P8_9PLEO</name>
<reference evidence="2" key="1">
    <citation type="journal article" date="2020" name="Stud. Mycol.">
        <title>101 Dothideomycetes genomes: A test case for predicting lifestyles and emergence of pathogens.</title>
        <authorList>
            <person name="Haridas S."/>
            <person name="Albert R."/>
            <person name="Binder M."/>
            <person name="Bloem J."/>
            <person name="LaButti K."/>
            <person name="Salamov A."/>
            <person name="Andreopoulos B."/>
            <person name="Baker S."/>
            <person name="Barry K."/>
            <person name="Bills G."/>
            <person name="Bluhm B."/>
            <person name="Cannon C."/>
            <person name="Castanera R."/>
            <person name="Culley D."/>
            <person name="Daum C."/>
            <person name="Ezra D."/>
            <person name="Gonzalez J."/>
            <person name="Henrissat B."/>
            <person name="Kuo A."/>
            <person name="Liang C."/>
            <person name="Lipzen A."/>
            <person name="Lutzoni F."/>
            <person name="Magnuson J."/>
            <person name="Mondo S."/>
            <person name="Nolan M."/>
            <person name="Ohm R."/>
            <person name="Pangilinan J."/>
            <person name="Park H.-J."/>
            <person name="Ramirez L."/>
            <person name="Alfaro M."/>
            <person name="Sun H."/>
            <person name="Tritt A."/>
            <person name="Yoshinaga Y."/>
            <person name="Zwiers L.-H."/>
            <person name="Turgeon B."/>
            <person name="Goodwin S."/>
            <person name="Spatafora J."/>
            <person name="Crous P."/>
            <person name="Grigoriev I."/>
        </authorList>
    </citation>
    <scope>NUCLEOTIDE SEQUENCE [LARGE SCALE GENOMIC DNA]</scope>
    <source>
        <strain evidence="2">CBS 304.66</strain>
    </source>
</reference>
<comment type="caution">
    <text evidence="1">The sequence shown here is derived from an EMBL/GenBank/DDBJ whole genome shotgun (WGS) entry which is preliminary data.</text>
</comment>
<evidence type="ECO:0000313" key="1">
    <source>
        <dbReference type="EMBL" id="KAF2260885.1"/>
    </source>
</evidence>
<sequence length="127" mass="13717">MFPCSLTVISYSFLNAFPGVFLQAVGPRHSVPALTKSHCPPSVPRPLPSSKYSSDLFLPHRFSSPTVHLLFFSQTAKGAPAIQPGPFKFPENPAPNGILPRRAHQTHFRTSRSAATTVNVLGPPKAS</sequence>
<accession>A0A9P4K3P8</accession>
<keyword evidence="2" id="KW-1185">Reference proteome</keyword>